<dbReference type="Proteomes" id="UP000276215">
    <property type="component" value="Unassembled WGS sequence"/>
</dbReference>
<dbReference type="STRING" id="1336337.A0A3N4JMZ3"/>
<evidence type="ECO:0000313" key="3">
    <source>
        <dbReference type="EMBL" id="RPA99536.1"/>
    </source>
</evidence>
<dbReference type="PANTHER" id="PTHR44472:SF1">
    <property type="entry name" value="DDB1 AND CUL4 ASSOCIATED FACTOR 4"/>
    <property type="match status" value="1"/>
</dbReference>
<protein>
    <recommendedName>
        <fullName evidence="5">WD40 repeat-like protein</fullName>
    </recommendedName>
</protein>
<keyword evidence="4" id="KW-1185">Reference proteome</keyword>
<evidence type="ECO:0000256" key="1">
    <source>
        <dbReference type="ARBA" id="ARBA00022574"/>
    </source>
</evidence>
<dbReference type="AlphaFoldDB" id="A0A3N4JMZ3"/>
<proteinExistence type="predicted"/>
<dbReference type="InterPro" id="IPR052254">
    <property type="entry name" value="CUL4-DDB1_E3_ligase_receptor"/>
</dbReference>
<dbReference type="OrthoDB" id="5341894at2759"/>
<sequence>MPNPNVREIPGYYYDTEKGKYFKILPNHAGPSPSSSGPAFYTPSAIAQRESKRVKETPNDIANHEYPRARYRPSVMMSNSPYIHSTLDRELGIGNPISWRAAWKKLEVKKIVQKYKEFIPAANVRAGISNLFVQRMGGTIYFVVGMENGGILSFCANEVGAEGLGLGSDIRGFKARELWKWDMEQQMQRDGKTVEEGYLVKSDESVCCSDFRLPGMVTGTLALENAGRNLDVLVSSLSGSFARQMLRETEDFIPRLRDRSTVRNRFTENHTVADHRPTICMSHSPESQTICYGLEKGVSFGKANGRASLRGSINKLPTDIFATYALPPDAPSSHAGFAAGGRDGTVRLFDIRANPRTTASIVLKDVGSVRNIGGLGQTKMIVRSVNSCATYDIRVTDCLKAAGVTRCRGRSYPVPDGDGKKGGFDIYPELGLLAVEGGGTGIGTYGGGPSTERAVYLFDVESGDMLGKAPPGRVKFLLREKGFAWPAVVIAGEQGVGVYEW</sequence>
<evidence type="ECO:0000313" key="4">
    <source>
        <dbReference type="Proteomes" id="UP000276215"/>
    </source>
</evidence>
<keyword evidence="1" id="KW-0853">WD repeat</keyword>
<keyword evidence="2" id="KW-0677">Repeat</keyword>
<accession>A0A3N4JMZ3</accession>
<dbReference type="GO" id="GO:0080008">
    <property type="term" value="C:Cul4-RING E3 ubiquitin ligase complex"/>
    <property type="evidence" value="ECO:0007669"/>
    <property type="project" value="TreeGrafter"/>
</dbReference>
<evidence type="ECO:0008006" key="5">
    <source>
        <dbReference type="Google" id="ProtNLM"/>
    </source>
</evidence>
<name>A0A3N4JMZ3_9PEZI</name>
<evidence type="ECO:0000256" key="2">
    <source>
        <dbReference type="ARBA" id="ARBA00022737"/>
    </source>
</evidence>
<dbReference type="EMBL" id="ML120386">
    <property type="protein sequence ID" value="RPA99536.1"/>
    <property type="molecule type" value="Genomic_DNA"/>
</dbReference>
<gene>
    <name evidence="3" type="ORF">L873DRAFT_1806390</name>
</gene>
<reference evidence="3 4" key="1">
    <citation type="journal article" date="2018" name="Nat. Ecol. Evol.">
        <title>Pezizomycetes genomes reveal the molecular basis of ectomycorrhizal truffle lifestyle.</title>
        <authorList>
            <person name="Murat C."/>
            <person name="Payen T."/>
            <person name="Noel B."/>
            <person name="Kuo A."/>
            <person name="Morin E."/>
            <person name="Chen J."/>
            <person name="Kohler A."/>
            <person name="Krizsan K."/>
            <person name="Balestrini R."/>
            <person name="Da Silva C."/>
            <person name="Montanini B."/>
            <person name="Hainaut M."/>
            <person name="Levati E."/>
            <person name="Barry K.W."/>
            <person name="Belfiori B."/>
            <person name="Cichocki N."/>
            <person name="Clum A."/>
            <person name="Dockter R.B."/>
            <person name="Fauchery L."/>
            <person name="Guy J."/>
            <person name="Iotti M."/>
            <person name="Le Tacon F."/>
            <person name="Lindquist E.A."/>
            <person name="Lipzen A."/>
            <person name="Malagnac F."/>
            <person name="Mello A."/>
            <person name="Molinier V."/>
            <person name="Miyauchi S."/>
            <person name="Poulain J."/>
            <person name="Riccioni C."/>
            <person name="Rubini A."/>
            <person name="Sitrit Y."/>
            <person name="Splivallo R."/>
            <person name="Traeger S."/>
            <person name="Wang M."/>
            <person name="Zifcakova L."/>
            <person name="Wipf D."/>
            <person name="Zambonelli A."/>
            <person name="Paolocci F."/>
            <person name="Nowrousian M."/>
            <person name="Ottonello S."/>
            <person name="Baldrian P."/>
            <person name="Spatafora J.W."/>
            <person name="Henrissat B."/>
            <person name="Nagy L.G."/>
            <person name="Aury J.M."/>
            <person name="Wincker P."/>
            <person name="Grigoriev I.V."/>
            <person name="Bonfante P."/>
            <person name="Martin F.M."/>
        </authorList>
    </citation>
    <scope>NUCLEOTIDE SEQUENCE [LARGE SCALE GENOMIC DNA]</scope>
    <source>
        <strain evidence="3 4">120613-1</strain>
    </source>
</reference>
<dbReference type="PANTHER" id="PTHR44472">
    <property type="entry name" value="DDB1- AND CUL4-ASSOCIATED FACTOR 4-RELATED"/>
    <property type="match status" value="1"/>
</dbReference>
<organism evidence="3 4">
    <name type="scientific">Choiromyces venosus 120613-1</name>
    <dbReference type="NCBI Taxonomy" id="1336337"/>
    <lineage>
        <taxon>Eukaryota</taxon>
        <taxon>Fungi</taxon>
        <taxon>Dikarya</taxon>
        <taxon>Ascomycota</taxon>
        <taxon>Pezizomycotina</taxon>
        <taxon>Pezizomycetes</taxon>
        <taxon>Pezizales</taxon>
        <taxon>Tuberaceae</taxon>
        <taxon>Choiromyces</taxon>
    </lineage>
</organism>